<proteinExistence type="inferred from homology"/>
<dbReference type="InterPro" id="IPR037212">
    <property type="entry name" value="Med7/Med21-like"/>
</dbReference>
<evidence type="ECO:0000313" key="13">
    <source>
        <dbReference type="Proteomes" id="UP000006911"/>
    </source>
</evidence>
<dbReference type="RefSeq" id="XP_002835514.1">
    <property type="nucleotide sequence ID" value="XM_002835468.1"/>
</dbReference>
<evidence type="ECO:0000256" key="4">
    <source>
        <dbReference type="ARBA" id="ARBA00020631"/>
    </source>
</evidence>
<sequence length="229" mass="25288">MHHKYPPQEMPQEPPSGALSSDILHSIHRGKPHGTKIPLPGGRYTPARRHPARSALLPSPPPPAETLPRFRRGMGGFRAVPFLKGSWYSTIDDRASEAEQIFAVKLFGIGGGYGDGTGAVPWKTADLETILFNMHHLINTYRPHRARKTLCLRMEEQLERTRRETEENRKAVAKVEDVLAGLELVTKRADAICGGDGLGAEKEKKVDDGVAKARVRDMEVRKALVCMGG</sequence>
<comment type="similarity">
    <text evidence="2 10">Belongs to the Mediator complex subunit 7 family.</text>
</comment>
<dbReference type="PANTHER" id="PTHR21428">
    <property type="entry name" value="MEDIATOR OF RNA POLYMERASE II TRANSCRIPTION SUBUNIT 7"/>
    <property type="match status" value="1"/>
</dbReference>
<accession>D5G578</accession>
<dbReference type="GO" id="GO:0016592">
    <property type="term" value="C:mediator complex"/>
    <property type="evidence" value="ECO:0007669"/>
    <property type="project" value="InterPro"/>
</dbReference>
<evidence type="ECO:0000256" key="11">
    <source>
        <dbReference type="SAM" id="MobiDB-lite"/>
    </source>
</evidence>
<dbReference type="GO" id="GO:0006357">
    <property type="term" value="P:regulation of transcription by RNA polymerase II"/>
    <property type="evidence" value="ECO:0007669"/>
    <property type="project" value="InterPro"/>
</dbReference>
<comment type="subunit">
    <text evidence="3 10">Component of the Mediator complex.</text>
</comment>
<dbReference type="EMBL" id="FN429997">
    <property type="protein sequence ID" value="CAZ79671.1"/>
    <property type="molecule type" value="Genomic_DNA"/>
</dbReference>
<evidence type="ECO:0000256" key="1">
    <source>
        <dbReference type="ARBA" id="ARBA00004123"/>
    </source>
</evidence>
<dbReference type="FunCoup" id="D5G578">
    <property type="interactions" value="702"/>
</dbReference>
<reference evidence="12 13" key="1">
    <citation type="journal article" date="2010" name="Nature">
        <title>Perigord black truffle genome uncovers evolutionary origins and mechanisms of symbiosis.</title>
        <authorList>
            <person name="Martin F."/>
            <person name="Kohler A."/>
            <person name="Murat C."/>
            <person name="Balestrini R."/>
            <person name="Coutinho P.M."/>
            <person name="Jaillon O."/>
            <person name="Montanini B."/>
            <person name="Morin E."/>
            <person name="Noel B."/>
            <person name="Percudani R."/>
            <person name="Porcel B."/>
            <person name="Rubini A."/>
            <person name="Amicucci A."/>
            <person name="Amselem J."/>
            <person name="Anthouard V."/>
            <person name="Arcioni S."/>
            <person name="Artiguenave F."/>
            <person name="Aury J.M."/>
            <person name="Ballario P."/>
            <person name="Bolchi A."/>
            <person name="Brenna A."/>
            <person name="Brun A."/>
            <person name="Buee M."/>
            <person name="Cantarel B."/>
            <person name="Chevalier G."/>
            <person name="Couloux A."/>
            <person name="Da Silva C."/>
            <person name="Denoeud F."/>
            <person name="Duplessis S."/>
            <person name="Ghignone S."/>
            <person name="Hilselberger B."/>
            <person name="Iotti M."/>
            <person name="Marcais B."/>
            <person name="Mello A."/>
            <person name="Miranda M."/>
            <person name="Pacioni G."/>
            <person name="Quesneville H."/>
            <person name="Riccioni C."/>
            <person name="Ruotolo R."/>
            <person name="Splivallo R."/>
            <person name="Stocchi V."/>
            <person name="Tisserant E."/>
            <person name="Viscomi A.R."/>
            <person name="Zambonelli A."/>
            <person name="Zampieri E."/>
            <person name="Henrissat B."/>
            <person name="Lebrun M.H."/>
            <person name="Paolocci F."/>
            <person name="Bonfante P."/>
            <person name="Ottonello S."/>
            <person name="Wincker P."/>
        </authorList>
    </citation>
    <scope>NUCLEOTIDE SEQUENCE [LARGE SCALE GENOMIC DNA]</scope>
    <source>
        <strain evidence="12 13">Mel28</strain>
    </source>
</reference>
<dbReference type="Proteomes" id="UP000006911">
    <property type="component" value="Unassembled WGS sequence"/>
</dbReference>
<evidence type="ECO:0000256" key="3">
    <source>
        <dbReference type="ARBA" id="ARBA00011837"/>
    </source>
</evidence>
<keyword evidence="13" id="KW-1185">Reference proteome</keyword>
<evidence type="ECO:0000256" key="10">
    <source>
        <dbReference type="RuleBase" id="RU364060"/>
    </source>
</evidence>
<dbReference type="InterPro" id="IPR009244">
    <property type="entry name" value="Mediatior_Med7"/>
</dbReference>
<dbReference type="AlphaFoldDB" id="D5G578"/>
<dbReference type="InterPro" id="IPR044888">
    <property type="entry name" value="Mediatior_Med7_sf"/>
</dbReference>
<evidence type="ECO:0000256" key="6">
    <source>
        <dbReference type="ARBA" id="ARBA00023159"/>
    </source>
</evidence>
<dbReference type="KEGG" id="tml:GSTUM_00000345001"/>
<evidence type="ECO:0000256" key="8">
    <source>
        <dbReference type="ARBA" id="ARBA00023242"/>
    </source>
</evidence>
<dbReference type="Pfam" id="PF05983">
    <property type="entry name" value="Med7"/>
    <property type="match status" value="1"/>
</dbReference>
<dbReference type="InParanoid" id="D5G578"/>
<dbReference type="GO" id="GO:0070847">
    <property type="term" value="C:core mediator complex"/>
    <property type="evidence" value="ECO:0007669"/>
    <property type="project" value="TreeGrafter"/>
</dbReference>
<dbReference type="SUPFAM" id="SSF140718">
    <property type="entry name" value="Mediator hinge subcomplex-like"/>
    <property type="match status" value="1"/>
</dbReference>
<dbReference type="GO" id="GO:0003712">
    <property type="term" value="F:transcription coregulator activity"/>
    <property type="evidence" value="ECO:0007669"/>
    <property type="project" value="InterPro"/>
</dbReference>
<comment type="subcellular location">
    <subcellularLocation>
        <location evidence="1 10">Nucleus</location>
    </subcellularLocation>
</comment>
<evidence type="ECO:0000256" key="2">
    <source>
        <dbReference type="ARBA" id="ARBA00009994"/>
    </source>
</evidence>
<keyword evidence="7 10" id="KW-0804">Transcription</keyword>
<dbReference type="Gene3D" id="6.10.140.200">
    <property type="match status" value="1"/>
</dbReference>
<keyword evidence="5 10" id="KW-0805">Transcription regulation</keyword>
<keyword evidence="8 10" id="KW-0539">Nucleus</keyword>
<dbReference type="PANTHER" id="PTHR21428:SF11">
    <property type="entry name" value="MEDIATOR OF RNA POLYMERASE II TRANSCRIPTION SUBUNIT 7"/>
    <property type="match status" value="1"/>
</dbReference>
<comment type="function">
    <text evidence="9">Component of the Mediator complex, a coactivator involved in the regulated transcription of nearly all RNA polymerase II-dependent genes. Mediator functions as a bridge to convey information from gene-specific regulatory proteins to the basal RNA polymerase II transcription machinery. Mediator is recruited to promoters by direct interactions with regulatory proteins and serves as a scaffold for the assembly of a functional preinitiation complex with RNA polymerase II and the general transcription factors.</text>
</comment>
<evidence type="ECO:0000256" key="7">
    <source>
        <dbReference type="ARBA" id="ARBA00023163"/>
    </source>
</evidence>
<protein>
    <recommendedName>
        <fullName evidence="4 10">Mediator of RNA polymerase II transcription subunit 7</fullName>
    </recommendedName>
</protein>
<organism evidence="12 13">
    <name type="scientific">Tuber melanosporum (strain Mel28)</name>
    <name type="common">Perigord black truffle</name>
    <dbReference type="NCBI Taxonomy" id="656061"/>
    <lineage>
        <taxon>Eukaryota</taxon>
        <taxon>Fungi</taxon>
        <taxon>Dikarya</taxon>
        <taxon>Ascomycota</taxon>
        <taxon>Pezizomycotina</taxon>
        <taxon>Pezizomycetes</taxon>
        <taxon>Pezizales</taxon>
        <taxon>Tuberaceae</taxon>
        <taxon>Tuber</taxon>
    </lineage>
</organism>
<dbReference type="STRING" id="656061.D5G578"/>
<feature type="region of interest" description="Disordered" evidence="11">
    <location>
        <begin position="1"/>
        <end position="70"/>
    </location>
</feature>
<name>D5G578_TUBMM</name>
<keyword evidence="6 10" id="KW-0010">Activator</keyword>
<gene>
    <name evidence="12" type="ORF">GSTUM_00000345001</name>
</gene>
<dbReference type="eggNOG" id="KOG0570">
    <property type="taxonomic scope" value="Eukaryota"/>
</dbReference>
<evidence type="ECO:0000256" key="9">
    <source>
        <dbReference type="ARBA" id="ARBA00025687"/>
    </source>
</evidence>
<dbReference type="GeneID" id="9188090"/>
<evidence type="ECO:0000256" key="5">
    <source>
        <dbReference type="ARBA" id="ARBA00023015"/>
    </source>
</evidence>
<evidence type="ECO:0000313" key="12">
    <source>
        <dbReference type="EMBL" id="CAZ79671.1"/>
    </source>
</evidence>
<dbReference type="HOGENOM" id="CLU_065214_0_0_1"/>